<dbReference type="Pfam" id="PF00795">
    <property type="entry name" value="CN_hydrolase"/>
    <property type="match status" value="1"/>
</dbReference>
<evidence type="ECO:0000313" key="4">
    <source>
        <dbReference type="Proteomes" id="UP000260812"/>
    </source>
</evidence>
<reference evidence="3" key="1">
    <citation type="submission" date="2018-08" db="EMBL/GenBank/DDBJ databases">
        <title>A genome reference for cultivated species of the human gut microbiota.</title>
        <authorList>
            <person name="Zou Y."/>
            <person name="Xue W."/>
            <person name="Luo G."/>
        </authorList>
    </citation>
    <scope>NUCLEOTIDE SEQUENCE [LARGE SCALE GENOMIC DNA]</scope>
    <source>
        <strain evidence="3">TF05-5AC</strain>
    </source>
</reference>
<evidence type="ECO:0000256" key="1">
    <source>
        <dbReference type="ARBA" id="ARBA00022801"/>
    </source>
</evidence>
<keyword evidence="4" id="KW-1185">Reference proteome</keyword>
<feature type="domain" description="CN hydrolase" evidence="2">
    <location>
        <begin position="12"/>
        <end position="248"/>
    </location>
</feature>
<dbReference type="PANTHER" id="PTHR43674:SF2">
    <property type="entry name" value="BETA-UREIDOPROPIONASE"/>
    <property type="match status" value="1"/>
</dbReference>
<dbReference type="InterPro" id="IPR050345">
    <property type="entry name" value="Aliph_Amidase/BUP"/>
</dbReference>
<evidence type="ECO:0000313" key="3">
    <source>
        <dbReference type="EMBL" id="RGE58879.1"/>
    </source>
</evidence>
<gene>
    <name evidence="3" type="ORF">DXC51_15880</name>
</gene>
<dbReference type="CDD" id="cd07197">
    <property type="entry name" value="nitrilase"/>
    <property type="match status" value="1"/>
</dbReference>
<evidence type="ECO:0000259" key="2">
    <source>
        <dbReference type="PROSITE" id="PS50263"/>
    </source>
</evidence>
<dbReference type="EMBL" id="QVLV01000010">
    <property type="protein sequence ID" value="RGE58879.1"/>
    <property type="molecule type" value="Genomic_DNA"/>
</dbReference>
<dbReference type="RefSeq" id="WP_117544899.1">
    <property type="nucleotide sequence ID" value="NZ_QVLV01000010.1"/>
</dbReference>
<sequence>MMESSTERQGKMKIGAFQFAGSGDMEYNFAKISEGIRQAAGADVRFLAFYECALTGYPPLEVSMECIDFEAAEKYCAQVQMFAVKYRMYIALGCAVRRGGRIFNSVRVFSPRGGELPAYDKRALWGWDRENFYEGGSDGIYDIDGLRIGIRICFEVRFPEYFRELYRQGADLGVVCFCDISETDNPDRYELIKAHLRTRAVENVMPVLAVNDAGPFQTAPTAFFDRDGKVFAECRRNETELLVWEVEKLPDTFGQAGRKYVNGRLSLSRPQHVSPCIAQTEGTGG</sequence>
<dbReference type="PROSITE" id="PS50263">
    <property type="entry name" value="CN_HYDROLASE"/>
    <property type="match status" value="1"/>
</dbReference>
<accession>A0A3E3I2R5</accession>
<protein>
    <submittedName>
        <fullName evidence="3">Carbon-nitrogen hydrolase family protein</fullName>
    </submittedName>
</protein>
<dbReference type="Proteomes" id="UP000260812">
    <property type="component" value="Unassembled WGS sequence"/>
</dbReference>
<dbReference type="InterPro" id="IPR036526">
    <property type="entry name" value="C-N_Hydrolase_sf"/>
</dbReference>
<proteinExistence type="predicted"/>
<organism evidence="3 4">
    <name type="scientific">Eisenbergiella massiliensis</name>
    <dbReference type="NCBI Taxonomy" id="1720294"/>
    <lineage>
        <taxon>Bacteria</taxon>
        <taxon>Bacillati</taxon>
        <taxon>Bacillota</taxon>
        <taxon>Clostridia</taxon>
        <taxon>Lachnospirales</taxon>
        <taxon>Lachnospiraceae</taxon>
        <taxon>Eisenbergiella</taxon>
    </lineage>
</organism>
<dbReference type="PANTHER" id="PTHR43674">
    <property type="entry name" value="NITRILASE C965.09-RELATED"/>
    <property type="match status" value="1"/>
</dbReference>
<dbReference type="GO" id="GO:0016811">
    <property type="term" value="F:hydrolase activity, acting on carbon-nitrogen (but not peptide) bonds, in linear amides"/>
    <property type="evidence" value="ECO:0007669"/>
    <property type="project" value="UniProtKB-ARBA"/>
</dbReference>
<dbReference type="AlphaFoldDB" id="A0A3E3I2R5"/>
<dbReference type="Gene3D" id="3.60.110.10">
    <property type="entry name" value="Carbon-nitrogen hydrolase"/>
    <property type="match status" value="1"/>
</dbReference>
<keyword evidence="1 3" id="KW-0378">Hydrolase</keyword>
<dbReference type="SUPFAM" id="SSF56317">
    <property type="entry name" value="Carbon-nitrogen hydrolase"/>
    <property type="match status" value="1"/>
</dbReference>
<dbReference type="GeneID" id="97988306"/>
<name>A0A3E3I2R5_9FIRM</name>
<comment type="caution">
    <text evidence="3">The sequence shown here is derived from an EMBL/GenBank/DDBJ whole genome shotgun (WGS) entry which is preliminary data.</text>
</comment>
<dbReference type="InterPro" id="IPR003010">
    <property type="entry name" value="C-N_Hydrolase"/>
</dbReference>